<dbReference type="GO" id="GO:0005524">
    <property type="term" value="F:ATP binding"/>
    <property type="evidence" value="ECO:0007669"/>
    <property type="project" value="UniProtKB-KW"/>
</dbReference>
<dbReference type="EC" id="5.6.2.4" evidence="13 15"/>
<keyword evidence="19" id="KW-1185">Reference proteome</keyword>
<evidence type="ECO:0000256" key="9">
    <source>
        <dbReference type="ARBA" id="ARBA00023172"/>
    </source>
</evidence>
<dbReference type="SUPFAM" id="SSF50249">
    <property type="entry name" value="Nucleic acid-binding proteins"/>
    <property type="match status" value="1"/>
</dbReference>
<gene>
    <name evidence="18" type="primary">recG</name>
    <name evidence="18" type="ORF">MFFC18_07450</name>
</gene>
<dbReference type="Pfam" id="PF00271">
    <property type="entry name" value="Helicase_C"/>
    <property type="match status" value="1"/>
</dbReference>
<evidence type="ECO:0000256" key="3">
    <source>
        <dbReference type="ARBA" id="ARBA00022741"/>
    </source>
</evidence>
<dbReference type="PROSITE" id="PS51194">
    <property type="entry name" value="HELICASE_CTER"/>
    <property type="match status" value="1"/>
</dbReference>
<keyword evidence="11" id="KW-0413">Isomerase</keyword>
<dbReference type="GO" id="GO:0006310">
    <property type="term" value="P:DNA recombination"/>
    <property type="evidence" value="ECO:0007669"/>
    <property type="project" value="UniProtKB-UniRule"/>
</dbReference>
<proteinExistence type="inferred from homology"/>
<dbReference type="Pfam" id="PF19833">
    <property type="entry name" value="RecG_dom3_C"/>
    <property type="match status" value="1"/>
</dbReference>
<evidence type="ECO:0000256" key="5">
    <source>
        <dbReference type="ARBA" id="ARBA00022801"/>
    </source>
</evidence>
<evidence type="ECO:0000256" key="15">
    <source>
        <dbReference type="RuleBase" id="RU363016"/>
    </source>
</evidence>
<dbReference type="Proteomes" id="UP000322214">
    <property type="component" value="Chromosome"/>
</dbReference>
<dbReference type="GO" id="GO:0043138">
    <property type="term" value="F:3'-5' DNA helicase activity"/>
    <property type="evidence" value="ECO:0007669"/>
    <property type="project" value="UniProtKB-EC"/>
</dbReference>
<evidence type="ECO:0000256" key="6">
    <source>
        <dbReference type="ARBA" id="ARBA00022806"/>
    </source>
</evidence>
<evidence type="ECO:0000259" key="17">
    <source>
        <dbReference type="PROSITE" id="PS51194"/>
    </source>
</evidence>
<organism evidence="18 19">
    <name type="scientific">Mariniblastus fucicola</name>
    <dbReference type="NCBI Taxonomy" id="980251"/>
    <lineage>
        <taxon>Bacteria</taxon>
        <taxon>Pseudomonadati</taxon>
        <taxon>Planctomycetota</taxon>
        <taxon>Planctomycetia</taxon>
        <taxon>Pirellulales</taxon>
        <taxon>Pirellulaceae</taxon>
        <taxon>Mariniblastus</taxon>
    </lineage>
</organism>
<dbReference type="CDD" id="cd04488">
    <property type="entry name" value="RecG_wedge_OBF"/>
    <property type="match status" value="1"/>
</dbReference>
<dbReference type="Gene3D" id="3.40.50.300">
    <property type="entry name" value="P-loop containing nucleotide triphosphate hydrolases"/>
    <property type="match status" value="2"/>
</dbReference>
<dbReference type="SMART" id="SM00487">
    <property type="entry name" value="DEXDc"/>
    <property type="match status" value="1"/>
</dbReference>
<keyword evidence="8" id="KW-0238">DNA-binding</keyword>
<keyword evidence="9 15" id="KW-0233">DNA recombination</keyword>
<dbReference type="NCBIfam" id="TIGR00643">
    <property type="entry name" value="recG"/>
    <property type="match status" value="1"/>
</dbReference>
<evidence type="ECO:0000256" key="14">
    <source>
        <dbReference type="ARBA" id="ARBA00048988"/>
    </source>
</evidence>
<evidence type="ECO:0000256" key="2">
    <source>
        <dbReference type="ARBA" id="ARBA00017846"/>
    </source>
</evidence>
<comment type="similarity">
    <text evidence="1 15">Belongs to the helicase family. RecG subfamily.</text>
</comment>
<dbReference type="GO" id="GO:0016887">
    <property type="term" value="F:ATP hydrolysis activity"/>
    <property type="evidence" value="ECO:0007669"/>
    <property type="project" value="RHEA"/>
</dbReference>
<sequence length="698" mass="78392">MPESDSQDSPLNKLTERTQFIKGVGPARAELLAKLGLHTAADILFFFPRSYEDFTQLNHIRDLGQEQLATVVAEVSDKDESRSNGRHITYVLFRQDNSFLRATWFNQPFMLNKFRIGQKVMLQGKSRLQNNRQCMTHPKVTLLDDDETIENQQTMLPVYRLTEGINQKQMRKLVASTVEQCAHLVTEALPESLRKRTGIVGIAEAIKQIHSPLNQEEVDQARARLVYQELFILQLALAIRRHRVRSRQVATSLELTPKIKSRILGRLPFQLTESQQVAFSEIADDMKNAWPMNRLLHGEVGSGKTAVALCAMLTAVAHGHQAVLMAPTEILARQHLRSIRELLQRSRVRIELWSGSVKTARRKQIAADVESGEINIIVGTQAVVASQLPFQNLGLVVIDEQHKFGVKQRARLKHTGPDPHYLVMTATPIPRTVSMTLFGDLDVSTLERTSGVGQKVNTYLGNASNRDSWMEFVRKKLREGRQAFVVAPLVDGDDEQNLGSAERIFEQLSNGPLEEFRLDILHGRQSIEEKEAAMLDFESGKTQVIVATTVVEVGINVPNATVMTIESAERFGLSQLHQLRGRVSRGSHPGYVCLFASDNNAEENERLKAFSETENGFDLAQRDLEIRGPGNLFSSQQSGFPPLMIADLIRDTDTLQRAFADARMLIHESPNLDGEEFTRLRQLVTGRYGKSLQISDVG</sequence>
<dbReference type="GO" id="GO:0003677">
    <property type="term" value="F:DNA binding"/>
    <property type="evidence" value="ECO:0007669"/>
    <property type="project" value="UniProtKB-KW"/>
</dbReference>
<dbReference type="InterPro" id="IPR045562">
    <property type="entry name" value="RecG_dom3_C"/>
</dbReference>
<evidence type="ECO:0000256" key="12">
    <source>
        <dbReference type="ARBA" id="ARBA00034617"/>
    </source>
</evidence>
<dbReference type="PROSITE" id="PS51192">
    <property type="entry name" value="HELICASE_ATP_BIND_1"/>
    <property type="match status" value="1"/>
</dbReference>
<dbReference type="PANTHER" id="PTHR47964">
    <property type="entry name" value="ATP-DEPENDENT DNA HELICASE HOMOLOG RECG, CHLOROPLASTIC"/>
    <property type="match status" value="1"/>
</dbReference>
<evidence type="ECO:0000256" key="7">
    <source>
        <dbReference type="ARBA" id="ARBA00022840"/>
    </source>
</evidence>
<dbReference type="KEGG" id="mff:MFFC18_07450"/>
<comment type="function">
    <text evidence="15">Plays a critical role in recombination and DNA repair. Helps process Holliday junction intermediates to mature products by catalyzing branch migration. Has replication fork regression activity, unwinds stalled or blocked replication forks to make a HJ that can be resolved. Has a DNA unwinding activity characteristic of a DNA helicase with 3'-5' polarity.</text>
</comment>
<dbReference type="AlphaFoldDB" id="A0A5B9P3V4"/>
<evidence type="ECO:0000256" key="4">
    <source>
        <dbReference type="ARBA" id="ARBA00022763"/>
    </source>
</evidence>
<dbReference type="Pfam" id="PF00270">
    <property type="entry name" value="DEAD"/>
    <property type="match status" value="1"/>
</dbReference>
<dbReference type="InterPro" id="IPR012340">
    <property type="entry name" value="NA-bd_OB-fold"/>
</dbReference>
<evidence type="ECO:0000259" key="16">
    <source>
        <dbReference type="PROSITE" id="PS51192"/>
    </source>
</evidence>
<accession>A0A5B9P3V4</accession>
<dbReference type="InterPro" id="IPR014001">
    <property type="entry name" value="Helicase_ATP-bd"/>
</dbReference>
<dbReference type="OrthoDB" id="9804325at2"/>
<comment type="catalytic activity">
    <reaction evidence="14 15">
        <text>ATP + H2O = ADP + phosphate + H(+)</text>
        <dbReference type="Rhea" id="RHEA:13065"/>
        <dbReference type="ChEBI" id="CHEBI:15377"/>
        <dbReference type="ChEBI" id="CHEBI:15378"/>
        <dbReference type="ChEBI" id="CHEBI:30616"/>
        <dbReference type="ChEBI" id="CHEBI:43474"/>
        <dbReference type="ChEBI" id="CHEBI:456216"/>
        <dbReference type="EC" id="5.6.2.4"/>
    </reaction>
</comment>
<evidence type="ECO:0000313" key="18">
    <source>
        <dbReference type="EMBL" id="QEG20894.1"/>
    </source>
</evidence>
<dbReference type="Pfam" id="PF17191">
    <property type="entry name" value="RecG_wedge"/>
    <property type="match status" value="1"/>
</dbReference>
<dbReference type="Gene3D" id="2.40.50.140">
    <property type="entry name" value="Nucleic acid-binding proteins"/>
    <property type="match status" value="1"/>
</dbReference>
<dbReference type="InterPro" id="IPR033454">
    <property type="entry name" value="RecG_wedge"/>
</dbReference>
<dbReference type="InterPro" id="IPR011545">
    <property type="entry name" value="DEAD/DEAH_box_helicase_dom"/>
</dbReference>
<dbReference type="InterPro" id="IPR047112">
    <property type="entry name" value="RecG/Mfd"/>
</dbReference>
<protein>
    <recommendedName>
        <fullName evidence="2 15">ATP-dependent DNA helicase RecG</fullName>
        <ecNumber evidence="13 15">5.6.2.4</ecNumber>
    </recommendedName>
</protein>
<evidence type="ECO:0000256" key="11">
    <source>
        <dbReference type="ARBA" id="ARBA00023235"/>
    </source>
</evidence>
<dbReference type="EMBL" id="CP042912">
    <property type="protein sequence ID" value="QEG20894.1"/>
    <property type="molecule type" value="Genomic_DNA"/>
</dbReference>
<dbReference type="SMART" id="SM00490">
    <property type="entry name" value="HELICc"/>
    <property type="match status" value="1"/>
</dbReference>
<dbReference type="STRING" id="980251.GCA_001642875_02956"/>
<feature type="domain" description="Helicase ATP-binding" evidence="16">
    <location>
        <begin position="285"/>
        <end position="446"/>
    </location>
</feature>
<dbReference type="NCBIfam" id="NF008165">
    <property type="entry name" value="PRK10917.1-3"/>
    <property type="match status" value="1"/>
</dbReference>
<dbReference type="RefSeq" id="WP_075085177.1">
    <property type="nucleotide sequence ID" value="NZ_CP042912.1"/>
</dbReference>
<evidence type="ECO:0000256" key="8">
    <source>
        <dbReference type="ARBA" id="ARBA00023125"/>
    </source>
</evidence>
<keyword evidence="4 15" id="KW-0227">DNA damage</keyword>
<feature type="domain" description="Helicase C-terminal" evidence="17">
    <location>
        <begin position="465"/>
        <end position="630"/>
    </location>
</feature>
<keyword evidence="7 15" id="KW-0067">ATP-binding</keyword>
<evidence type="ECO:0000256" key="13">
    <source>
        <dbReference type="ARBA" id="ARBA00034808"/>
    </source>
</evidence>
<dbReference type="PANTHER" id="PTHR47964:SF1">
    <property type="entry name" value="ATP-DEPENDENT DNA HELICASE HOMOLOG RECG, CHLOROPLASTIC"/>
    <property type="match status" value="1"/>
</dbReference>
<keyword evidence="3 15" id="KW-0547">Nucleotide-binding</keyword>
<dbReference type="InterPro" id="IPR004609">
    <property type="entry name" value="ATP-dep_DNA_helicase_RecG"/>
</dbReference>
<keyword evidence="5 15" id="KW-0378">Hydrolase</keyword>
<dbReference type="InterPro" id="IPR027417">
    <property type="entry name" value="P-loop_NTPase"/>
</dbReference>
<comment type="catalytic activity">
    <reaction evidence="12 15">
        <text>Couples ATP hydrolysis with the unwinding of duplex DNA by translocating in the 3'-5' direction.</text>
        <dbReference type="EC" id="5.6.2.4"/>
    </reaction>
</comment>
<evidence type="ECO:0000256" key="1">
    <source>
        <dbReference type="ARBA" id="ARBA00007504"/>
    </source>
</evidence>
<name>A0A5B9P3V4_9BACT</name>
<dbReference type="GO" id="GO:0006281">
    <property type="term" value="P:DNA repair"/>
    <property type="evidence" value="ECO:0007669"/>
    <property type="project" value="UniProtKB-UniRule"/>
</dbReference>
<reference evidence="18 19" key="1">
    <citation type="submission" date="2019-08" db="EMBL/GenBank/DDBJ databases">
        <title>Deep-cultivation of Planctomycetes and their phenomic and genomic characterization uncovers novel biology.</title>
        <authorList>
            <person name="Wiegand S."/>
            <person name="Jogler M."/>
            <person name="Boedeker C."/>
            <person name="Pinto D."/>
            <person name="Vollmers J."/>
            <person name="Rivas-Marin E."/>
            <person name="Kohn T."/>
            <person name="Peeters S.H."/>
            <person name="Heuer A."/>
            <person name="Rast P."/>
            <person name="Oberbeckmann S."/>
            <person name="Bunk B."/>
            <person name="Jeske O."/>
            <person name="Meyerdierks A."/>
            <person name="Storesund J.E."/>
            <person name="Kallscheuer N."/>
            <person name="Luecker S."/>
            <person name="Lage O.M."/>
            <person name="Pohl T."/>
            <person name="Merkel B.J."/>
            <person name="Hornburger P."/>
            <person name="Mueller R.-W."/>
            <person name="Bruemmer F."/>
            <person name="Labrenz M."/>
            <person name="Spormann A.M."/>
            <person name="Op den Camp H."/>
            <person name="Overmann J."/>
            <person name="Amann R."/>
            <person name="Jetten M.S.M."/>
            <person name="Mascher T."/>
            <person name="Medema M.H."/>
            <person name="Devos D.P."/>
            <person name="Kaster A.-K."/>
            <person name="Ovreas L."/>
            <person name="Rohde M."/>
            <person name="Galperin M.Y."/>
            <person name="Jogler C."/>
        </authorList>
    </citation>
    <scope>NUCLEOTIDE SEQUENCE [LARGE SCALE GENOMIC DNA]</scope>
    <source>
        <strain evidence="18 19">FC18</strain>
    </source>
</reference>
<dbReference type="InterPro" id="IPR001650">
    <property type="entry name" value="Helicase_C-like"/>
</dbReference>
<keyword evidence="10 15" id="KW-0234">DNA repair</keyword>
<evidence type="ECO:0000256" key="10">
    <source>
        <dbReference type="ARBA" id="ARBA00023204"/>
    </source>
</evidence>
<evidence type="ECO:0000313" key="19">
    <source>
        <dbReference type="Proteomes" id="UP000322214"/>
    </source>
</evidence>
<dbReference type="SUPFAM" id="SSF52540">
    <property type="entry name" value="P-loop containing nucleoside triphosphate hydrolases"/>
    <property type="match status" value="2"/>
</dbReference>
<dbReference type="NCBIfam" id="NF008168">
    <property type="entry name" value="PRK10917.2-2"/>
    <property type="match status" value="1"/>
</dbReference>
<keyword evidence="6 15" id="KW-0347">Helicase</keyword>
<dbReference type="CDD" id="cd17992">
    <property type="entry name" value="DEXHc_RecG"/>
    <property type="match status" value="1"/>
</dbReference>